<dbReference type="RefSeq" id="WP_130156550.1">
    <property type="nucleotide sequence ID" value="NZ_SGIS01000010.1"/>
</dbReference>
<comment type="similarity">
    <text evidence="1">Belongs to the ribosome association toxin RatA family.</text>
</comment>
<dbReference type="EMBL" id="SGIS01000010">
    <property type="protein sequence ID" value="RZF64950.1"/>
    <property type="molecule type" value="Genomic_DNA"/>
</dbReference>
<dbReference type="InterPro" id="IPR005031">
    <property type="entry name" value="COQ10_START"/>
</dbReference>
<dbReference type="InterPro" id="IPR047137">
    <property type="entry name" value="ORF3"/>
</dbReference>
<evidence type="ECO:0000313" key="4">
    <source>
        <dbReference type="Proteomes" id="UP000292085"/>
    </source>
</evidence>
<evidence type="ECO:0000259" key="2">
    <source>
        <dbReference type="Pfam" id="PF03364"/>
    </source>
</evidence>
<evidence type="ECO:0000313" key="3">
    <source>
        <dbReference type="EMBL" id="RZF64950.1"/>
    </source>
</evidence>
<dbReference type="InterPro" id="IPR023393">
    <property type="entry name" value="START-like_dom_sf"/>
</dbReference>
<name>A0A4Q6XX49_9SPHN</name>
<keyword evidence="4" id="KW-1185">Reference proteome</keyword>
<dbReference type="Proteomes" id="UP000292085">
    <property type="component" value="Unassembled WGS sequence"/>
</dbReference>
<dbReference type="SUPFAM" id="SSF55961">
    <property type="entry name" value="Bet v1-like"/>
    <property type="match status" value="1"/>
</dbReference>
<dbReference type="PANTHER" id="PTHR33824:SF7">
    <property type="entry name" value="POLYKETIDE CYCLASE_DEHYDRASE AND LIPID TRANSPORT SUPERFAMILY PROTEIN"/>
    <property type="match status" value="1"/>
</dbReference>
<dbReference type="Pfam" id="PF03364">
    <property type="entry name" value="Polyketide_cyc"/>
    <property type="match status" value="1"/>
</dbReference>
<comment type="caution">
    <text evidence="3">The sequence shown here is derived from an EMBL/GenBank/DDBJ whole genome shotgun (WGS) entry which is preliminary data.</text>
</comment>
<reference evidence="3 4" key="1">
    <citation type="submission" date="2019-02" db="EMBL/GenBank/DDBJ databases">
        <authorList>
            <person name="Li Y."/>
        </authorList>
    </citation>
    <scope>NUCLEOTIDE SEQUENCE [LARGE SCALE GENOMIC DNA]</scope>
    <source>
        <strain evidence="3 4">3-7</strain>
    </source>
</reference>
<organism evidence="3 4">
    <name type="scientific">Sphingomonas populi</name>
    <dbReference type="NCBI Taxonomy" id="2484750"/>
    <lineage>
        <taxon>Bacteria</taxon>
        <taxon>Pseudomonadati</taxon>
        <taxon>Pseudomonadota</taxon>
        <taxon>Alphaproteobacteria</taxon>
        <taxon>Sphingomonadales</taxon>
        <taxon>Sphingomonadaceae</taxon>
        <taxon>Sphingomonas</taxon>
    </lineage>
</organism>
<sequence>MADTDFQTDDAPLATSKRSGAVDAATGALLEPKGDSLVARAVTINRPVAELYAYWRDFRNLATFMDNVVEVSPIDDRRSHWIVKAPGGRTVEWTAVITEERENQLIAWASEDGADVPNSGRIDFRDAGARGTIVTATVLYDPPGGAIGKLIAKMFQREPAIQARRDLRRFKQLMETGEIATSSRTRQQFEEEKA</sequence>
<evidence type="ECO:0000256" key="1">
    <source>
        <dbReference type="ARBA" id="ARBA00008918"/>
    </source>
</evidence>
<feature type="domain" description="Coenzyme Q-binding protein COQ10 START" evidence="2">
    <location>
        <begin position="44"/>
        <end position="166"/>
    </location>
</feature>
<dbReference type="PANTHER" id="PTHR33824">
    <property type="entry name" value="POLYKETIDE CYCLASE/DEHYDRASE AND LIPID TRANSPORT SUPERFAMILY PROTEIN"/>
    <property type="match status" value="1"/>
</dbReference>
<gene>
    <name evidence="3" type="ORF">EWE75_08830</name>
</gene>
<dbReference type="OrthoDB" id="9797595at2"/>
<dbReference type="Gene3D" id="3.30.530.20">
    <property type="match status" value="1"/>
</dbReference>
<dbReference type="CDD" id="cd07817">
    <property type="entry name" value="SRPBCC_8"/>
    <property type="match status" value="1"/>
</dbReference>
<protein>
    <submittedName>
        <fullName evidence="3">SRPBCC family protein</fullName>
    </submittedName>
</protein>
<dbReference type="AlphaFoldDB" id="A0A4Q6XX49"/>
<accession>A0A4Q6XX49</accession>
<proteinExistence type="inferred from homology"/>